<dbReference type="SMART" id="SM00239">
    <property type="entry name" value="C2"/>
    <property type="match status" value="2"/>
</dbReference>
<protein>
    <submittedName>
        <fullName evidence="5">Uncharacterized protein</fullName>
    </submittedName>
</protein>
<dbReference type="GO" id="GO:0071277">
    <property type="term" value="P:cellular response to calcium ion"/>
    <property type="evidence" value="ECO:0007669"/>
    <property type="project" value="TreeGrafter"/>
</dbReference>
<dbReference type="InterPro" id="IPR000008">
    <property type="entry name" value="C2_dom"/>
</dbReference>
<comment type="similarity">
    <text evidence="1">Belongs to the copine family.</text>
</comment>
<keyword evidence="2" id="KW-0677">Repeat</keyword>
<comment type="caution">
    <text evidence="5">The sequence shown here is derived from an EMBL/GenBank/DDBJ whole genome shotgun (WGS) entry which is preliminary data.</text>
</comment>
<dbReference type="HOGENOM" id="CLU_020452_3_2_1"/>
<dbReference type="SMART" id="SM00327">
    <property type="entry name" value="VWA"/>
    <property type="match status" value="1"/>
</dbReference>
<evidence type="ECO:0000256" key="2">
    <source>
        <dbReference type="ARBA" id="ARBA00022737"/>
    </source>
</evidence>
<dbReference type="Gene3D" id="3.40.50.410">
    <property type="entry name" value="von Willebrand factor, type A domain"/>
    <property type="match status" value="1"/>
</dbReference>
<sequence>MKGAPPRYAHSQIELKISCEKLSDLDYLSKSDPQVILLAKDIRTQKWRPTNQQTEIIMNDLNPKFVTSFIVDYFFEELQQFRFICVDVDKPHNPEWQAQEFVGQFDCDLGSIVGSPGGTLKGTFYDPNHPGKDRGHIIIEAEEVSKSKRNVKLQFQAHNISPKGGLFKSKPEIFLVISRTNENEISTSSPVYQSSGVTTSNPYWEPFTIRETTLCNGDFDRILIFQVKQYKKNGSHIILGECSVTLHEILSSKTSFPLRSPSNSNVKIGKDACITVIHASVEEPPTFLDYIAGGTEINLVVAIDFTGSNGDPRSPKSLHYIKGTNDNEYQKAIRSVGQILEGYDYDRRFPVYGFGAKFNKELSHAYPLNNNRDDPEVEGVDGILKAYSKAMETIELFGPTNFSPIIDQTAAKIKREIDNGNDNVYYILLIITDGVVTVMEPTIRAIISASKLPLSIVIVGVGNSDFTNMKILDADEKPLVQKSIPQARKPAVVMDRDIVQFVAMRDFQSEAASYELPKAVLEEIPDQFMEYMTKHKIEPRPPVRIDVSDLKVNHRFINTPDEPPPAYT</sequence>
<name>A0A015JWM6_RHIIW</name>
<dbReference type="Proteomes" id="UP000022910">
    <property type="component" value="Unassembled WGS sequence"/>
</dbReference>
<gene>
    <name evidence="5" type="ORF">RirG_188510</name>
</gene>
<dbReference type="CDD" id="cd04047">
    <property type="entry name" value="C2B_Copine"/>
    <property type="match status" value="1"/>
</dbReference>
<reference evidence="5 6" key="1">
    <citation type="submission" date="2014-02" db="EMBL/GenBank/DDBJ databases">
        <title>Single nucleus genome sequencing reveals high similarity among nuclei of an endomycorrhizal fungus.</title>
        <authorList>
            <person name="Lin K."/>
            <person name="Geurts R."/>
            <person name="Zhang Z."/>
            <person name="Limpens E."/>
            <person name="Saunders D.G."/>
            <person name="Mu D."/>
            <person name="Pang E."/>
            <person name="Cao H."/>
            <person name="Cha H."/>
            <person name="Lin T."/>
            <person name="Zhou Q."/>
            <person name="Shang Y."/>
            <person name="Li Y."/>
            <person name="Ivanov S."/>
            <person name="Sharma T."/>
            <person name="Velzen R.V."/>
            <person name="Ruijter N.D."/>
            <person name="Aanen D.K."/>
            <person name="Win J."/>
            <person name="Kamoun S."/>
            <person name="Bisseling T."/>
            <person name="Huang S."/>
        </authorList>
    </citation>
    <scope>NUCLEOTIDE SEQUENCE [LARGE SCALE GENOMIC DNA]</scope>
    <source>
        <strain evidence="6">DAOM197198w</strain>
    </source>
</reference>
<dbReference type="InterPro" id="IPR037768">
    <property type="entry name" value="C2B_Copine"/>
</dbReference>
<dbReference type="Pfam" id="PF00168">
    <property type="entry name" value="C2"/>
    <property type="match status" value="2"/>
</dbReference>
<dbReference type="PROSITE" id="PS50004">
    <property type="entry name" value="C2"/>
    <property type="match status" value="2"/>
</dbReference>
<dbReference type="Gene3D" id="2.60.40.150">
    <property type="entry name" value="C2 domain"/>
    <property type="match status" value="2"/>
</dbReference>
<dbReference type="SUPFAM" id="SSF49562">
    <property type="entry name" value="C2 domain (Calcium/lipid-binding domain, CaLB)"/>
    <property type="match status" value="2"/>
</dbReference>
<dbReference type="PANTHER" id="PTHR10857">
    <property type="entry name" value="COPINE"/>
    <property type="match status" value="1"/>
</dbReference>
<dbReference type="AlphaFoldDB" id="A0A015JWM6"/>
<evidence type="ECO:0000313" key="5">
    <source>
        <dbReference type="EMBL" id="EXX59504.1"/>
    </source>
</evidence>
<dbReference type="OMA" id="EMAAQCV"/>
<dbReference type="InterPro" id="IPR035892">
    <property type="entry name" value="C2_domain_sf"/>
</dbReference>
<evidence type="ECO:0000259" key="3">
    <source>
        <dbReference type="PROSITE" id="PS50004"/>
    </source>
</evidence>
<dbReference type="GO" id="GO:0005544">
    <property type="term" value="F:calcium-dependent phospholipid binding"/>
    <property type="evidence" value="ECO:0007669"/>
    <property type="project" value="InterPro"/>
</dbReference>
<dbReference type="PANTHER" id="PTHR10857:SF106">
    <property type="entry name" value="C2 DOMAIN-CONTAINING PROTEIN"/>
    <property type="match status" value="1"/>
</dbReference>
<organism evidence="5 6">
    <name type="scientific">Rhizophagus irregularis (strain DAOM 197198w)</name>
    <name type="common">Glomus intraradices</name>
    <dbReference type="NCBI Taxonomy" id="1432141"/>
    <lineage>
        <taxon>Eukaryota</taxon>
        <taxon>Fungi</taxon>
        <taxon>Fungi incertae sedis</taxon>
        <taxon>Mucoromycota</taxon>
        <taxon>Glomeromycotina</taxon>
        <taxon>Glomeromycetes</taxon>
        <taxon>Glomerales</taxon>
        <taxon>Glomeraceae</taxon>
        <taxon>Rhizophagus</taxon>
    </lineage>
</organism>
<dbReference type="GO" id="GO:0005886">
    <property type="term" value="C:plasma membrane"/>
    <property type="evidence" value="ECO:0007669"/>
    <property type="project" value="TreeGrafter"/>
</dbReference>
<dbReference type="PROSITE" id="PS50234">
    <property type="entry name" value="VWFA"/>
    <property type="match status" value="1"/>
</dbReference>
<accession>A0A015JWM6</accession>
<dbReference type="InterPro" id="IPR045052">
    <property type="entry name" value="Copine"/>
</dbReference>
<proteinExistence type="inferred from homology"/>
<dbReference type="Pfam" id="PF07002">
    <property type="entry name" value="Copine"/>
    <property type="match status" value="1"/>
</dbReference>
<evidence type="ECO:0000259" key="4">
    <source>
        <dbReference type="PROSITE" id="PS50234"/>
    </source>
</evidence>
<dbReference type="SUPFAM" id="SSF53300">
    <property type="entry name" value="vWA-like"/>
    <property type="match status" value="1"/>
</dbReference>
<dbReference type="OrthoDB" id="5855668at2759"/>
<feature type="domain" description="VWFA" evidence="4">
    <location>
        <begin position="298"/>
        <end position="524"/>
    </location>
</feature>
<feature type="domain" description="C2" evidence="3">
    <location>
        <begin position="1"/>
        <end position="122"/>
    </location>
</feature>
<dbReference type="SMR" id="A0A015JWM6"/>
<evidence type="ECO:0000256" key="1">
    <source>
        <dbReference type="ARBA" id="ARBA00009048"/>
    </source>
</evidence>
<evidence type="ECO:0000313" key="6">
    <source>
        <dbReference type="Proteomes" id="UP000022910"/>
    </source>
</evidence>
<dbReference type="InterPro" id="IPR010734">
    <property type="entry name" value="Copine_C"/>
</dbReference>
<feature type="domain" description="C2" evidence="3">
    <location>
        <begin position="133"/>
        <end position="260"/>
    </location>
</feature>
<dbReference type="InterPro" id="IPR002035">
    <property type="entry name" value="VWF_A"/>
</dbReference>
<keyword evidence="6" id="KW-1185">Reference proteome</keyword>
<dbReference type="STRING" id="1432141.A0A015JWM6"/>
<dbReference type="EMBL" id="JEMT01026404">
    <property type="protein sequence ID" value="EXX59504.1"/>
    <property type="molecule type" value="Genomic_DNA"/>
</dbReference>
<dbReference type="InterPro" id="IPR036465">
    <property type="entry name" value="vWFA_dom_sf"/>
</dbReference>
<dbReference type="CDD" id="cd04048">
    <property type="entry name" value="C2A_Copine"/>
    <property type="match status" value="1"/>
</dbReference>